<dbReference type="EMBL" id="MCFD01000006">
    <property type="protein sequence ID" value="ORX70273.1"/>
    <property type="molecule type" value="Genomic_DNA"/>
</dbReference>
<keyword evidence="1" id="KW-0812">Transmembrane</keyword>
<proteinExistence type="predicted"/>
<keyword evidence="1" id="KW-1133">Transmembrane helix</keyword>
<name>A0A1Y1W9S2_9FUNG</name>
<protein>
    <recommendedName>
        <fullName evidence="4">G-protein coupled receptors family 1 profile domain-containing protein</fullName>
    </recommendedName>
</protein>
<dbReference type="GeneID" id="63804167"/>
<evidence type="ECO:0000313" key="3">
    <source>
        <dbReference type="Proteomes" id="UP000193922"/>
    </source>
</evidence>
<gene>
    <name evidence="2" type="ORF">DL89DRAFT_267489</name>
</gene>
<dbReference type="RefSeq" id="XP_040743911.1">
    <property type="nucleotide sequence ID" value="XM_040887519.1"/>
</dbReference>
<dbReference type="Proteomes" id="UP000193922">
    <property type="component" value="Unassembled WGS sequence"/>
</dbReference>
<feature type="transmembrane region" description="Helical" evidence="1">
    <location>
        <begin position="87"/>
        <end position="112"/>
    </location>
</feature>
<dbReference type="AlphaFoldDB" id="A0A1Y1W9S2"/>
<sequence length="363" mass="41187">MARGAQEYQPASEAEHIVFYVICGINLLNVPLMLYALIYRSYLPIRCKQVAFSAGMGFGCMVLNIGLCLSLGMLGFDGPILSQCFAWVSWVTLTLGIGVFFSLICMRMIIFYRIFVSRNQRTYKESTVKRIVFLYWPLLILWLPAFVTSIVGQTISSKSIAALTTTSDGIAVCKVVPAYLHFIFAYAMALVVVAWALYYRMRHIPKAFNEFRLSFWMLSIFTMLLTFNITMLALSYMALAWTRITLAVCNTLFFNAYMWQVLGPPIYGHIFHRQETLCRIIDLIHQESLSARHMNAGSGYKELYGFDDTDSITHGDDKSTHRGNSESKYIGSVMDIAYYPHIESMSDSEFSITAGNKGPRQII</sequence>
<keyword evidence="3" id="KW-1185">Reference proteome</keyword>
<feature type="transmembrane region" description="Helical" evidence="1">
    <location>
        <begin position="17"/>
        <end position="38"/>
    </location>
</feature>
<keyword evidence="1" id="KW-0472">Membrane</keyword>
<feature type="transmembrane region" description="Helical" evidence="1">
    <location>
        <begin position="211"/>
        <end position="234"/>
    </location>
</feature>
<accession>A0A1Y1W9S2</accession>
<evidence type="ECO:0000256" key="1">
    <source>
        <dbReference type="SAM" id="Phobius"/>
    </source>
</evidence>
<organism evidence="2 3">
    <name type="scientific">Linderina pennispora</name>
    <dbReference type="NCBI Taxonomy" id="61395"/>
    <lineage>
        <taxon>Eukaryota</taxon>
        <taxon>Fungi</taxon>
        <taxon>Fungi incertae sedis</taxon>
        <taxon>Zoopagomycota</taxon>
        <taxon>Kickxellomycotina</taxon>
        <taxon>Kickxellomycetes</taxon>
        <taxon>Kickxellales</taxon>
        <taxon>Kickxellaceae</taxon>
        <taxon>Linderina</taxon>
    </lineage>
</organism>
<feature type="transmembrane region" description="Helical" evidence="1">
    <location>
        <begin position="176"/>
        <end position="199"/>
    </location>
</feature>
<reference evidence="2 3" key="1">
    <citation type="submission" date="2016-07" db="EMBL/GenBank/DDBJ databases">
        <title>Pervasive Adenine N6-methylation of Active Genes in Fungi.</title>
        <authorList>
            <consortium name="DOE Joint Genome Institute"/>
            <person name="Mondo S.J."/>
            <person name="Dannebaum R.O."/>
            <person name="Kuo R.C."/>
            <person name="Labutti K."/>
            <person name="Haridas S."/>
            <person name="Kuo A."/>
            <person name="Salamov A."/>
            <person name="Ahrendt S.R."/>
            <person name="Lipzen A."/>
            <person name="Sullivan W."/>
            <person name="Andreopoulos W.B."/>
            <person name="Clum A."/>
            <person name="Lindquist E."/>
            <person name="Daum C."/>
            <person name="Ramamoorthy G.K."/>
            <person name="Gryganskyi A."/>
            <person name="Culley D."/>
            <person name="Magnuson J.K."/>
            <person name="James T.Y."/>
            <person name="O'Malley M.A."/>
            <person name="Stajich J.E."/>
            <person name="Spatafora J.W."/>
            <person name="Visel A."/>
            <person name="Grigoriev I.V."/>
        </authorList>
    </citation>
    <scope>NUCLEOTIDE SEQUENCE [LARGE SCALE GENOMIC DNA]</scope>
    <source>
        <strain evidence="2 3">ATCC 12442</strain>
    </source>
</reference>
<feature type="transmembrane region" description="Helical" evidence="1">
    <location>
        <begin position="133"/>
        <end position="156"/>
    </location>
</feature>
<evidence type="ECO:0000313" key="2">
    <source>
        <dbReference type="EMBL" id="ORX70273.1"/>
    </source>
</evidence>
<evidence type="ECO:0008006" key="4">
    <source>
        <dbReference type="Google" id="ProtNLM"/>
    </source>
</evidence>
<feature type="transmembrane region" description="Helical" evidence="1">
    <location>
        <begin position="50"/>
        <end position="75"/>
    </location>
</feature>
<comment type="caution">
    <text evidence="2">The sequence shown here is derived from an EMBL/GenBank/DDBJ whole genome shotgun (WGS) entry which is preliminary data.</text>
</comment>
<dbReference type="OrthoDB" id="5588958at2759"/>
<feature type="transmembrane region" description="Helical" evidence="1">
    <location>
        <begin position="240"/>
        <end position="259"/>
    </location>
</feature>